<dbReference type="AlphaFoldDB" id="A0A5J4L342"/>
<sequence>MWDIKEQLQGLQEADERFHLNHVGYKGRTSPVHCDRCIRFHLNHVGYKVNQLTIRE</sequence>
<comment type="caution">
    <text evidence="1">The sequence shown here is derived from an EMBL/GenBank/DDBJ whole genome shotgun (WGS) entry which is preliminary data.</text>
</comment>
<accession>A0A5J4L342</accession>
<gene>
    <name evidence="1" type="ORF">A45J_1851</name>
</gene>
<reference evidence="1" key="1">
    <citation type="submission" date="2019-10" db="EMBL/GenBank/DDBJ databases">
        <title>Metagenomic sequencing of thiosulfate-disproportionating enrichment culture.</title>
        <authorList>
            <person name="Umezawa K."/>
            <person name="Kojima H."/>
            <person name="Fukui M."/>
        </authorList>
    </citation>
    <scope>NUCLEOTIDE SEQUENCE</scope>
    <source>
        <strain evidence="1">45J</strain>
    </source>
</reference>
<proteinExistence type="predicted"/>
<organism evidence="1">
    <name type="scientific">hot springs metagenome</name>
    <dbReference type="NCBI Taxonomy" id="433727"/>
    <lineage>
        <taxon>unclassified sequences</taxon>
        <taxon>metagenomes</taxon>
        <taxon>ecological metagenomes</taxon>
    </lineage>
</organism>
<dbReference type="EMBL" id="BLAB01000001">
    <property type="protein sequence ID" value="GER94093.1"/>
    <property type="molecule type" value="Genomic_DNA"/>
</dbReference>
<name>A0A5J4L342_9ZZZZ</name>
<protein>
    <submittedName>
        <fullName evidence="1">Uncharacterized protein</fullName>
    </submittedName>
</protein>
<evidence type="ECO:0000313" key="1">
    <source>
        <dbReference type="EMBL" id="GER94093.1"/>
    </source>
</evidence>